<dbReference type="Pfam" id="PF01584">
    <property type="entry name" value="CheW"/>
    <property type="match status" value="1"/>
</dbReference>
<evidence type="ECO:0000313" key="5">
    <source>
        <dbReference type="Proteomes" id="UP000587942"/>
    </source>
</evidence>
<evidence type="ECO:0000259" key="2">
    <source>
        <dbReference type="PROSITE" id="PS50110"/>
    </source>
</evidence>
<dbReference type="Proteomes" id="UP000587942">
    <property type="component" value="Unassembled WGS sequence"/>
</dbReference>
<dbReference type="PANTHER" id="PTHR47233">
    <property type="entry name" value="CHEMOTAXIS PROTEIN CHEV"/>
    <property type="match status" value="1"/>
</dbReference>
<evidence type="ECO:0000259" key="3">
    <source>
        <dbReference type="PROSITE" id="PS50851"/>
    </source>
</evidence>
<dbReference type="SMART" id="SM00260">
    <property type="entry name" value="CheW"/>
    <property type="match status" value="1"/>
</dbReference>
<dbReference type="SUPFAM" id="SSF52172">
    <property type="entry name" value="CheY-like"/>
    <property type="match status" value="1"/>
</dbReference>
<feature type="domain" description="CheW-like" evidence="3">
    <location>
        <begin position="15"/>
        <end position="154"/>
    </location>
</feature>
<dbReference type="SMART" id="SM00448">
    <property type="entry name" value="REC"/>
    <property type="match status" value="1"/>
</dbReference>
<dbReference type="Gene3D" id="2.40.50.180">
    <property type="entry name" value="CheA-289, Domain 4"/>
    <property type="match status" value="1"/>
</dbReference>
<dbReference type="InterPro" id="IPR036061">
    <property type="entry name" value="CheW-like_dom_sf"/>
</dbReference>
<comment type="caution">
    <text evidence="4">The sequence shown here is derived from an EMBL/GenBank/DDBJ whole genome shotgun (WGS) entry which is preliminary data.</text>
</comment>
<dbReference type="AlphaFoldDB" id="A0A846TFA5"/>
<dbReference type="EMBL" id="JAAVUM010000004">
    <property type="protein sequence ID" value="NKE05469.1"/>
    <property type="molecule type" value="Genomic_DNA"/>
</dbReference>
<dbReference type="InterPro" id="IPR001789">
    <property type="entry name" value="Sig_transdc_resp-reg_receiver"/>
</dbReference>
<dbReference type="PROSITE" id="PS50851">
    <property type="entry name" value="CHEW"/>
    <property type="match status" value="1"/>
</dbReference>
<evidence type="ECO:0000256" key="1">
    <source>
        <dbReference type="PROSITE-ProRule" id="PRU00169"/>
    </source>
</evidence>
<dbReference type="GO" id="GO:0000160">
    <property type="term" value="P:phosphorelay signal transduction system"/>
    <property type="evidence" value="ECO:0007669"/>
    <property type="project" value="InterPro"/>
</dbReference>
<name>A0A846TFA5_9BACI</name>
<reference evidence="4 5" key="1">
    <citation type="submission" date="2020-03" db="EMBL/GenBank/DDBJ databases">
        <authorList>
            <person name="Sun Q."/>
        </authorList>
    </citation>
    <scope>NUCLEOTIDE SEQUENCE [LARGE SCALE GENOMIC DNA]</scope>
    <source>
        <strain evidence="4 5">KACC 21451</strain>
    </source>
</reference>
<dbReference type="PROSITE" id="PS50110">
    <property type="entry name" value="RESPONSE_REGULATORY"/>
    <property type="match status" value="1"/>
</dbReference>
<dbReference type="InterPro" id="IPR002545">
    <property type="entry name" value="CheW-lke_dom"/>
</dbReference>
<feature type="domain" description="Response regulatory" evidence="2">
    <location>
        <begin position="175"/>
        <end position="301"/>
    </location>
</feature>
<dbReference type="SUPFAM" id="SSF50341">
    <property type="entry name" value="CheW-like"/>
    <property type="match status" value="1"/>
</dbReference>
<organism evidence="4 5">
    <name type="scientific">Mesobacillus selenatarsenatis</name>
    <dbReference type="NCBI Taxonomy" id="388741"/>
    <lineage>
        <taxon>Bacteria</taxon>
        <taxon>Bacillati</taxon>
        <taxon>Bacillota</taxon>
        <taxon>Bacilli</taxon>
        <taxon>Bacillales</taxon>
        <taxon>Bacillaceae</taxon>
        <taxon>Mesobacillus</taxon>
    </lineage>
</organism>
<dbReference type="PIRSF" id="PIRSF002867">
    <property type="entry name" value="CheV"/>
    <property type="match status" value="1"/>
</dbReference>
<gene>
    <name evidence="4" type="ORF">GWK17_08250</name>
</gene>
<sequence length="301" mass="33892">MMSDSSILLESGTNELEIVEFGIGQNKFAINVMKVKEILNPVPVVVIPNAHPYVEGIMELRGEVLPVINVAAALGLQESTNPQQDKFIVAEFNQQKTVFHVHTVSQIHRISWTQIEKPSDMYQGQESQIIGVIKLGGDMVLFLDFEKILLEINPESGIKVSDVKKLGPRERSLKRIVIAEDSAMLRKMLHDTLTEAGFQYLEFFENGHDAITYLEHLAENDEVFSEAVQLVITDIEMPQMDGHHLTKRIKEHRILEKLPVIIFSSLITNELRHKGSVVGADAQISKPEISELVLKIDELIL</sequence>
<dbReference type="Pfam" id="PF00072">
    <property type="entry name" value="Response_reg"/>
    <property type="match status" value="1"/>
</dbReference>
<dbReference type="InterPro" id="IPR024181">
    <property type="entry name" value="Chemotax_regulator_CheV"/>
</dbReference>
<dbReference type="InterPro" id="IPR011006">
    <property type="entry name" value="CheY-like_superfamily"/>
</dbReference>
<evidence type="ECO:0000313" key="4">
    <source>
        <dbReference type="EMBL" id="NKE05469.1"/>
    </source>
</evidence>
<accession>A0A846TFA5</accession>
<dbReference type="Gene3D" id="3.40.50.2300">
    <property type="match status" value="1"/>
</dbReference>
<dbReference type="GO" id="GO:0006935">
    <property type="term" value="P:chemotaxis"/>
    <property type="evidence" value="ECO:0007669"/>
    <property type="project" value="InterPro"/>
</dbReference>
<dbReference type="Gene3D" id="2.30.30.40">
    <property type="entry name" value="SH3 Domains"/>
    <property type="match status" value="1"/>
</dbReference>
<keyword evidence="1" id="KW-0597">Phosphoprotein</keyword>
<dbReference type="PANTHER" id="PTHR47233:SF3">
    <property type="entry name" value="CHEMOTAXIS PROTEIN CHEV"/>
    <property type="match status" value="1"/>
</dbReference>
<protein>
    <submittedName>
        <fullName evidence="4">Chemotaxis protein CheV</fullName>
    </submittedName>
</protein>
<proteinExistence type="predicted"/>
<feature type="modified residue" description="4-aspartylphosphate" evidence="1">
    <location>
        <position position="234"/>
    </location>
</feature>